<comment type="caution">
    <text evidence="10">The sequence shown here is derived from an EMBL/GenBank/DDBJ whole genome shotgun (WGS) entry which is preliminary data.</text>
</comment>
<proteinExistence type="inferred from homology"/>
<comment type="cofactor">
    <cofactor evidence="1 8">
        <name>Fe cation</name>
        <dbReference type="ChEBI" id="CHEBI:24875"/>
    </cofactor>
</comment>
<comment type="similarity">
    <text evidence="2">Belongs to the homogentisate dioxygenase family.</text>
</comment>
<dbReference type="GO" id="GO:0006559">
    <property type="term" value="P:L-phenylalanine catabolic process"/>
    <property type="evidence" value="ECO:0007669"/>
    <property type="project" value="InterPro"/>
</dbReference>
<evidence type="ECO:0000256" key="1">
    <source>
        <dbReference type="ARBA" id="ARBA00001962"/>
    </source>
</evidence>
<dbReference type="InterPro" id="IPR011051">
    <property type="entry name" value="RmlC_Cupin_sf"/>
</dbReference>
<feature type="binding site" evidence="8">
    <location>
        <position position="324"/>
    </location>
    <ligand>
        <name>Fe cation</name>
        <dbReference type="ChEBI" id="CHEBI:24875"/>
    </ligand>
</feature>
<accession>F9RXF5</accession>
<dbReference type="AlphaFoldDB" id="F9RXF5"/>
<feature type="binding site" evidence="8">
    <location>
        <position position="324"/>
    </location>
    <ligand>
        <name>homogentisate</name>
        <dbReference type="ChEBI" id="CHEBI:16169"/>
    </ligand>
</feature>
<dbReference type="InterPro" id="IPR046452">
    <property type="entry name" value="HgmA_N"/>
</dbReference>
<evidence type="ECO:0000256" key="3">
    <source>
        <dbReference type="ARBA" id="ARBA00022723"/>
    </source>
</evidence>
<dbReference type="GO" id="GO:0005737">
    <property type="term" value="C:cytoplasm"/>
    <property type="evidence" value="ECO:0007669"/>
    <property type="project" value="TreeGrafter"/>
</dbReference>
<dbReference type="SUPFAM" id="SSF51182">
    <property type="entry name" value="RmlC-like cupins"/>
    <property type="match status" value="1"/>
</dbReference>
<keyword evidence="5" id="KW-0560">Oxidoreductase</keyword>
<evidence type="ECO:0000256" key="8">
    <source>
        <dbReference type="PIRSR" id="PIRSR605708-2"/>
    </source>
</evidence>
<dbReference type="GO" id="GO:0006570">
    <property type="term" value="P:tyrosine metabolic process"/>
    <property type="evidence" value="ECO:0007669"/>
    <property type="project" value="InterPro"/>
</dbReference>
<evidence type="ECO:0000259" key="9">
    <source>
        <dbReference type="Pfam" id="PF20510"/>
    </source>
</evidence>
<feature type="binding site" evidence="8">
    <location>
        <position position="294"/>
    </location>
    <ligand>
        <name>Fe cation</name>
        <dbReference type="ChEBI" id="CHEBI:24875"/>
    </ligand>
</feature>
<evidence type="ECO:0000313" key="11">
    <source>
        <dbReference type="Proteomes" id="UP000004605"/>
    </source>
</evidence>
<dbReference type="OrthoDB" id="9811253at2"/>
<evidence type="ECO:0000256" key="2">
    <source>
        <dbReference type="ARBA" id="ARBA00007757"/>
    </source>
</evidence>
<dbReference type="Pfam" id="PF20510">
    <property type="entry name" value="HgmA_N"/>
    <property type="match status" value="1"/>
</dbReference>
<organism evidence="10 11">
    <name type="scientific">Vibrio ichthyoenteri ATCC 700023</name>
    <dbReference type="NCBI Taxonomy" id="870968"/>
    <lineage>
        <taxon>Bacteria</taxon>
        <taxon>Pseudomonadati</taxon>
        <taxon>Pseudomonadota</taxon>
        <taxon>Gammaproteobacteria</taxon>
        <taxon>Vibrionales</taxon>
        <taxon>Vibrionaceae</taxon>
        <taxon>Vibrio</taxon>
    </lineage>
</organism>
<dbReference type="GO" id="GO:0046872">
    <property type="term" value="F:metal ion binding"/>
    <property type="evidence" value="ECO:0007669"/>
    <property type="project" value="UniProtKB-KW"/>
</dbReference>
<dbReference type="Proteomes" id="UP000004605">
    <property type="component" value="Unassembled WGS sequence"/>
</dbReference>
<dbReference type="GO" id="GO:0004411">
    <property type="term" value="F:homogentisate 1,2-dioxygenase activity"/>
    <property type="evidence" value="ECO:0007669"/>
    <property type="project" value="InterPro"/>
</dbReference>
<dbReference type="EMBL" id="AFWF01000014">
    <property type="protein sequence ID" value="EGU48051.1"/>
    <property type="molecule type" value="Genomic_DNA"/>
</dbReference>
<dbReference type="RefSeq" id="WP_006710552.1">
    <property type="nucleotide sequence ID" value="NZ_AFWF01000014.1"/>
</dbReference>
<gene>
    <name evidence="10" type="ORF">VII00023_17479</name>
</gene>
<dbReference type="InterPro" id="IPR014710">
    <property type="entry name" value="RmlC-like_jellyroll"/>
</dbReference>
<dbReference type="InterPro" id="IPR005708">
    <property type="entry name" value="Homogentis_dOase"/>
</dbReference>
<evidence type="ECO:0000256" key="5">
    <source>
        <dbReference type="ARBA" id="ARBA00023002"/>
    </source>
</evidence>
<evidence type="ECO:0000256" key="7">
    <source>
        <dbReference type="PIRSR" id="PIRSR605708-1"/>
    </source>
</evidence>
<dbReference type="PANTHER" id="PTHR11056">
    <property type="entry name" value="HOMOGENTISATE 1,2-DIOXYGENASE"/>
    <property type="match status" value="1"/>
</dbReference>
<dbReference type="PANTHER" id="PTHR11056:SF0">
    <property type="entry name" value="HOMOGENTISATE 1,2-DIOXYGENASE"/>
    <property type="match status" value="1"/>
</dbReference>
<feature type="active site" description="Proton acceptor" evidence="7">
    <location>
        <position position="251"/>
    </location>
</feature>
<dbReference type="Gene3D" id="2.60.120.10">
    <property type="entry name" value="Jelly Rolls"/>
    <property type="match status" value="1"/>
</dbReference>
<keyword evidence="6 8" id="KW-0408">Iron</keyword>
<keyword evidence="3 8" id="KW-0479">Metal-binding</keyword>
<name>F9RXF5_9VIBR</name>
<keyword evidence="11" id="KW-1185">Reference proteome</keyword>
<keyword evidence="4 10" id="KW-0223">Dioxygenase</keyword>
<feature type="domain" description="Homogentisate 1,2-dioxygenase N-terminal" evidence="9">
    <location>
        <begin position="91"/>
        <end position="232"/>
    </location>
</feature>
<sequence>MRKGITYPHREGICSKQAHADFPKQAIYEREAGRSGFFGPAAHFHHQHAPTGWHEWQGELRPRAFNFNMVEHSKQLSPWDVPPLLHNTQCKIRVWQLKQAMPFLARNADGDELLFIHQGSAELYCDYGHLSLVTGDYVLIPRSTNWRLEPHEPMFLLMIECSDGSYGLPDKGMVGQHAVFDPAVLDVPQINAAFKAQYSEATTQVLVKRHSQISTITYPFNPLDAIGWHGDLSVVRLNWRDIRPLMSHRYHLPPSAHTTFVGEGFVVCTFVPRPIESDPGALKVPFYHNNDDYDEVLFYHEGDFFSRDNIEAGMVTFHPAGFTHGPHPKAFAASQTNQKKRTDEVAVMIDTRHALTFSPAAQEVELPDYVYSWRSA</sequence>
<feature type="binding site" evidence="8">
    <location>
        <position position="288"/>
    </location>
    <ligand>
        <name>Fe cation</name>
        <dbReference type="ChEBI" id="CHEBI:24875"/>
    </ligand>
</feature>
<evidence type="ECO:0000313" key="10">
    <source>
        <dbReference type="EMBL" id="EGU48051.1"/>
    </source>
</evidence>
<protein>
    <submittedName>
        <fullName evidence="10">Homogentisate 1,2-dioxygenase</fullName>
    </submittedName>
</protein>
<evidence type="ECO:0000256" key="4">
    <source>
        <dbReference type="ARBA" id="ARBA00022964"/>
    </source>
</evidence>
<evidence type="ECO:0000256" key="6">
    <source>
        <dbReference type="ARBA" id="ARBA00023004"/>
    </source>
</evidence>
<reference evidence="10 11" key="1">
    <citation type="journal article" date="2012" name="Int. J. Syst. Evol. Microbiol.">
        <title>Vibrio caribbeanicus sp. nov., isolated from the marine sponge Scleritoderma cyanea.</title>
        <authorList>
            <person name="Hoffmann M."/>
            <person name="Monday S.R."/>
            <person name="Allard M.W."/>
            <person name="Strain E.A."/>
            <person name="Whittaker P."/>
            <person name="Naum M."/>
            <person name="McCarthy P.J."/>
            <person name="Lopez J.V."/>
            <person name="Fischer M."/>
            <person name="Brown E.W."/>
        </authorList>
    </citation>
    <scope>NUCLEOTIDE SEQUENCE [LARGE SCALE GENOMIC DNA]</scope>
    <source>
        <strain evidence="10 11">ATCC 700023</strain>
    </source>
</reference>